<dbReference type="Pfam" id="PF07717">
    <property type="entry name" value="OB_NTP_bind"/>
    <property type="match status" value="1"/>
</dbReference>
<dbReference type="GO" id="GO:0016787">
    <property type="term" value="F:hydrolase activity"/>
    <property type="evidence" value="ECO:0007669"/>
    <property type="project" value="UniProtKB-KW"/>
</dbReference>
<feature type="compositionally biased region" description="Polar residues" evidence="12">
    <location>
        <begin position="47"/>
        <end position="62"/>
    </location>
</feature>
<evidence type="ECO:0000256" key="12">
    <source>
        <dbReference type="SAM" id="MobiDB-lite"/>
    </source>
</evidence>
<evidence type="ECO:0000256" key="6">
    <source>
        <dbReference type="ARBA" id="ARBA00022801"/>
    </source>
</evidence>
<feature type="compositionally biased region" description="Polar residues" evidence="12">
    <location>
        <begin position="285"/>
        <end position="304"/>
    </location>
</feature>
<proteinExistence type="predicted"/>
<dbReference type="FunFam" id="3.40.50.300:FF:000819">
    <property type="entry name" value="ATP dependent RNA helicase, putative"/>
    <property type="match status" value="1"/>
</dbReference>
<dbReference type="EMBL" id="CAJPDQ010000009">
    <property type="protein sequence ID" value="CAF9914595.1"/>
    <property type="molecule type" value="Genomic_DNA"/>
</dbReference>
<dbReference type="Proteomes" id="UP000664169">
    <property type="component" value="Unassembled WGS sequence"/>
</dbReference>
<dbReference type="Pfam" id="PF00271">
    <property type="entry name" value="Helicase_C"/>
    <property type="match status" value="1"/>
</dbReference>
<name>A0A8H3EZR5_9LECA</name>
<evidence type="ECO:0000256" key="5">
    <source>
        <dbReference type="ARBA" id="ARBA00022741"/>
    </source>
</evidence>
<protein>
    <recommendedName>
        <fullName evidence="2">RNA helicase</fullName>
        <ecNumber evidence="2">3.6.4.13</ecNumber>
    </recommendedName>
</protein>
<organism evidence="15 16">
    <name type="scientific">Gomphillus americanus</name>
    <dbReference type="NCBI Taxonomy" id="1940652"/>
    <lineage>
        <taxon>Eukaryota</taxon>
        <taxon>Fungi</taxon>
        <taxon>Dikarya</taxon>
        <taxon>Ascomycota</taxon>
        <taxon>Pezizomycotina</taxon>
        <taxon>Lecanoromycetes</taxon>
        <taxon>OSLEUM clade</taxon>
        <taxon>Ostropomycetidae</taxon>
        <taxon>Ostropales</taxon>
        <taxon>Graphidaceae</taxon>
        <taxon>Gomphilloideae</taxon>
        <taxon>Gomphillus</taxon>
    </lineage>
</organism>
<dbReference type="FunFam" id="3.40.50.300:FF:000500">
    <property type="entry name" value="ATP-dependent RNA helicase DHX29"/>
    <property type="match status" value="1"/>
</dbReference>
<dbReference type="Pfam" id="PF00270">
    <property type="entry name" value="DEAD"/>
    <property type="match status" value="1"/>
</dbReference>
<evidence type="ECO:0000313" key="16">
    <source>
        <dbReference type="Proteomes" id="UP000664169"/>
    </source>
</evidence>
<evidence type="ECO:0000256" key="7">
    <source>
        <dbReference type="ARBA" id="ARBA00022806"/>
    </source>
</evidence>
<dbReference type="Gene3D" id="3.40.50.300">
    <property type="entry name" value="P-loop containing nucleotide triphosphate hydrolases"/>
    <property type="match status" value="2"/>
</dbReference>
<evidence type="ECO:0000256" key="3">
    <source>
        <dbReference type="ARBA" id="ARBA00022528"/>
    </source>
</evidence>
<dbReference type="GO" id="GO:0003724">
    <property type="term" value="F:RNA helicase activity"/>
    <property type="evidence" value="ECO:0007669"/>
    <property type="project" value="UniProtKB-EC"/>
</dbReference>
<dbReference type="PANTHER" id="PTHR18934">
    <property type="entry name" value="ATP-DEPENDENT RNA HELICASE"/>
    <property type="match status" value="1"/>
</dbReference>
<dbReference type="FunFam" id="1.20.120.1080:FF:000002">
    <property type="entry name" value="Putative ATP-dependent RNA helicase DHX36"/>
    <property type="match status" value="1"/>
</dbReference>
<dbReference type="PROSITE" id="PS51194">
    <property type="entry name" value="HELICASE_CTER"/>
    <property type="match status" value="1"/>
</dbReference>
<gene>
    <name evidence="15" type="ORF">GOMPHAMPRED_008205</name>
</gene>
<evidence type="ECO:0000259" key="14">
    <source>
        <dbReference type="PROSITE" id="PS51194"/>
    </source>
</evidence>
<dbReference type="Pfam" id="PF21010">
    <property type="entry name" value="HA2_C"/>
    <property type="match status" value="1"/>
</dbReference>
<evidence type="ECO:0000313" key="15">
    <source>
        <dbReference type="EMBL" id="CAF9914595.1"/>
    </source>
</evidence>
<evidence type="ECO:0000256" key="9">
    <source>
        <dbReference type="ARBA" id="ARBA00022884"/>
    </source>
</evidence>
<keyword evidence="8" id="KW-0067">ATP-binding</keyword>
<comment type="catalytic activity">
    <reaction evidence="11">
        <text>ATP + H2O = ADP + phosphate + H(+)</text>
        <dbReference type="Rhea" id="RHEA:13065"/>
        <dbReference type="ChEBI" id="CHEBI:15377"/>
        <dbReference type="ChEBI" id="CHEBI:15378"/>
        <dbReference type="ChEBI" id="CHEBI:30616"/>
        <dbReference type="ChEBI" id="CHEBI:43474"/>
        <dbReference type="ChEBI" id="CHEBI:456216"/>
        <dbReference type="EC" id="3.6.4.13"/>
    </reaction>
</comment>
<dbReference type="InterPro" id="IPR027417">
    <property type="entry name" value="P-loop_NTPase"/>
</dbReference>
<evidence type="ECO:0000256" key="4">
    <source>
        <dbReference type="ARBA" id="ARBA00022640"/>
    </source>
</evidence>
<evidence type="ECO:0000259" key="13">
    <source>
        <dbReference type="PROSITE" id="PS51192"/>
    </source>
</evidence>
<dbReference type="CDD" id="cd17917">
    <property type="entry name" value="DEXHc_RHA-like"/>
    <property type="match status" value="1"/>
</dbReference>
<evidence type="ECO:0000256" key="2">
    <source>
        <dbReference type="ARBA" id="ARBA00012552"/>
    </source>
</evidence>
<evidence type="ECO:0000256" key="10">
    <source>
        <dbReference type="ARBA" id="ARBA00022946"/>
    </source>
</evidence>
<feature type="region of interest" description="Disordered" evidence="12">
    <location>
        <begin position="32"/>
        <end position="63"/>
    </location>
</feature>
<comment type="caution">
    <text evidence="15">The sequence shown here is derived from an EMBL/GenBank/DDBJ whole genome shotgun (WGS) entry which is preliminary data.</text>
</comment>
<dbReference type="SMART" id="SM00847">
    <property type="entry name" value="HA2"/>
    <property type="match status" value="1"/>
</dbReference>
<keyword evidence="9" id="KW-0694">RNA-binding</keyword>
<dbReference type="Gene3D" id="1.20.120.1080">
    <property type="match status" value="1"/>
</dbReference>
<evidence type="ECO:0000256" key="8">
    <source>
        <dbReference type="ARBA" id="ARBA00022840"/>
    </source>
</evidence>
<feature type="region of interest" description="Disordered" evidence="12">
    <location>
        <begin position="285"/>
        <end position="315"/>
    </location>
</feature>
<dbReference type="EC" id="3.6.4.13" evidence="2"/>
<keyword evidence="4" id="KW-0934">Plastid</keyword>
<feature type="domain" description="Helicase ATP-binding" evidence="13">
    <location>
        <begin position="694"/>
        <end position="865"/>
    </location>
</feature>
<dbReference type="InterPro" id="IPR011545">
    <property type="entry name" value="DEAD/DEAH_box_helicase_dom"/>
</dbReference>
<accession>A0A8H3EZR5</accession>
<keyword evidence="7" id="KW-0347">Helicase</keyword>
<sequence>MAPKKKSKKVAANPARGFATTSISSKVRVEIAEEETNLPQSPGIVGNQESHVTSSTSDIQTENQRDLATLSPEELEAQLEESELQMLVEKHGAKVKKDVARTVSRLMTERRLFRGQVETLPVSKWIPADMLQQLRDLMQESSIAGRSLLGQSELPEATELLIKLWALRLCLVDLGFSKMVTLETLTQIVQQKALLGKAQAEETRDGLWGLGTALDQLGAFHEDADLPAFDTTNCVKGNHSKNDVGESVDANNAQHSGDGTLIIPVSGAATPEMLLDTAMTRSNSQGSQFLCHTPEDSNCSLPSSETEDNRGDDDLNQHELLDRYILLKTRMFKILPDQNNGQSLLSRKRSAKDVAAPPVVNPQYSKLMKRVKAIESDILFDIDGAHDAWLKKRIELLQEAAERKKLGLVEKIQAVQGASQQELSTKGVSAEESTLDQLCDFFSSLPQESVDESGSSAITDTANGKPVVIRDFGKWVGVNPRRVLEETCRARDSSVKIVYGEVSETSFSVRYQVMVRWSRSQGQPSDDTVLPGLFCRSDEHCAQIRMENISTPDKHQAEAMVSVAALFHIFSGSPKEEKAYMKLPSTWRDLWSEFLILKNERLDSIDRDDLKEVREILDKHYQMDETENTKSKSSLNPMAAEFAMTETPVKSTLPKPDPTSFVAIWHAKSSSPYYQNMLSFRQQLPMWNFRDQLLDALESNQILIVCGETGCGKSTQTPAYILEHELSQGRDCRIYCTEPRRISAISLARRVSEELGERKHDVGTNRSLVGYAIRLESQISSTTRLVYATTGIVMRMLENPDGLDDITHIILDEVHERSIDSDFLLIIIRRMILKRPDLKIVLMSATVDAELFSKYLGGAPVLNVPGRTFPVEVKYLEDAVETVSQIANLNTINTSLGDDYDAEDQETVENSNPAVSTDLAEYGASTRKFLEHFNEYRLNFNLMVKLLEAVAYQPEYSSYSQAILVFLPGLAEIRKLNDMISGHPTFYRGWRIFPLHSTIATEAQEAAFEIPPPGIRKIVLATNIAETGITIPDITCVIDTGKHREMRFDERRQLSRLIECFVSKANAKQRRGRAGRVRNGLCFHLFTKARHDNILADQQTPEMLRLSLQDLSLRVKICKLGNIEEVLMQALDPPMPKNIRRAVDSLVDVKALTTGEELTSLGRQLAKLPLDVYLGKLILFSAIFQCLDAGLTIAAILTSKSPFSASFGDRDRADQARLSFQKGDSDLLTVYNAYTCWRKTCQTNPQSEQQFCRKNFLIPQTLANIEELKGQLASIMLEADFFKLEPGRGLLSKATAGPYPRKFVDLPASTTINNANELIVNTVVTWSFYPKLLCREGKGYRNISTNQTVSLHPASINKSKSAPPRYLSYYSIMQSSSKFYNALETSAAEDFAVALICGDAEFKVYSGIMTIDGNRLRFAMGNWKTMMVVKAMRAEMKEIIAQGLKVPSRVMSARQKLWMENWKAMFDRQNEIRRQSVR</sequence>
<evidence type="ECO:0000256" key="11">
    <source>
        <dbReference type="ARBA" id="ARBA00047984"/>
    </source>
</evidence>
<dbReference type="OrthoDB" id="5600252at2759"/>
<dbReference type="PANTHER" id="PTHR18934:SF145">
    <property type="entry name" value="ATP-DEPENDENT RNA HELICASE DHX57-RELATED"/>
    <property type="match status" value="1"/>
</dbReference>
<evidence type="ECO:0000256" key="1">
    <source>
        <dbReference type="ARBA" id="ARBA00004229"/>
    </source>
</evidence>
<keyword evidence="6" id="KW-0378">Hydrolase</keyword>
<dbReference type="InterPro" id="IPR007502">
    <property type="entry name" value="Helicase-assoc_dom"/>
</dbReference>
<keyword evidence="5" id="KW-0547">Nucleotide-binding</keyword>
<dbReference type="GO" id="GO:0003723">
    <property type="term" value="F:RNA binding"/>
    <property type="evidence" value="ECO:0007669"/>
    <property type="project" value="UniProtKB-KW"/>
</dbReference>
<keyword evidence="3" id="KW-0150">Chloroplast</keyword>
<dbReference type="InterPro" id="IPR001650">
    <property type="entry name" value="Helicase_C-like"/>
</dbReference>
<reference evidence="15" key="1">
    <citation type="submission" date="2021-03" db="EMBL/GenBank/DDBJ databases">
        <authorList>
            <person name="Tagirdzhanova G."/>
        </authorList>
    </citation>
    <scope>NUCLEOTIDE SEQUENCE</scope>
</reference>
<comment type="subcellular location">
    <subcellularLocation>
        <location evidence="1">Plastid</location>
        <location evidence="1">Chloroplast</location>
    </subcellularLocation>
</comment>
<feature type="domain" description="Helicase C-terminal" evidence="14">
    <location>
        <begin position="942"/>
        <end position="1119"/>
    </location>
</feature>
<dbReference type="CDD" id="cd18791">
    <property type="entry name" value="SF2_C_RHA"/>
    <property type="match status" value="1"/>
</dbReference>
<dbReference type="SMART" id="SM00487">
    <property type="entry name" value="DEXDc"/>
    <property type="match status" value="1"/>
</dbReference>
<dbReference type="PROSITE" id="PS51192">
    <property type="entry name" value="HELICASE_ATP_BIND_1"/>
    <property type="match status" value="1"/>
</dbReference>
<dbReference type="InterPro" id="IPR011709">
    <property type="entry name" value="DEAD-box_helicase_OB_fold"/>
</dbReference>
<keyword evidence="10" id="KW-0809">Transit peptide</keyword>
<dbReference type="InterPro" id="IPR014001">
    <property type="entry name" value="Helicase_ATP-bd"/>
</dbReference>
<keyword evidence="16" id="KW-1185">Reference proteome</keyword>
<dbReference type="SUPFAM" id="SSF52540">
    <property type="entry name" value="P-loop containing nucleoside triphosphate hydrolases"/>
    <property type="match status" value="1"/>
</dbReference>
<dbReference type="SMART" id="SM00490">
    <property type="entry name" value="HELICc"/>
    <property type="match status" value="1"/>
</dbReference>
<dbReference type="GO" id="GO:0005524">
    <property type="term" value="F:ATP binding"/>
    <property type="evidence" value="ECO:0007669"/>
    <property type="project" value="UniProtKB-KW"/>
</dbReference>